<dbReference type="GO" id="GO:0005654">
    <property type="term" value="C:nucleoplasm"/>
    <property type="evidence" value="ECO:0007669"/>
    <property type="project" value="TreeGrafter"/>
</dbReference>
<dbReference type="InterPro" id="IPR001841">
    <property type="entry name" value="Znf_RING"/>
</dbReference>
<feature type="compositionally biased region" description="Low complexity" evidence="5">
    <location>
        <begin position="16"/>
        <end position="35"/>
    </location>
</feature>
<feature type="compositionally biased region" description="Basic and acidic residues" evidence="5">
    <location>
        <begin position="411"/>
        <end position="420"/>
    </location>
</feature>
<dbReference type="Gene3D" id="3.30.40.10">
    <property type="entry name" value="Zinc/RING finger domain, C3HC4 (zinc finger)"/>
    <property type="match status" value="1"/>
</dbReference>
<accession>A0A8C3IZT0</accession>
<organism evidence="8 9">
    <name type="scientific">Calidris pygmaea</name>
    <name type="common">Spoon-billed sandpiper</name>
    <dbReference type="NCBI Taxonomy" id="425635"/>
    <lineage>
        <taxon>Eukaryota</taxon>
        <taxon>Metazoa</taxon>
        <taxon>Chordata</taxon>
        <taxon>Craniata</taxon>
        <taxon>Vertebrata</taxon>
        <taxon>Euteleostomi</taxon>
        <taxon>Archelosauria</taxon>
        <taxon>Archosauria</taxon>
        <taxon>Dinosauria</taxon>
        <taxon>Saurischia</taxon>
        <taxon>Theropoda</taxon>
        <taxon>Coelurosauria</taxon>
        <taxon>Aves</taxon>
        <taxon>Neognathae</taxon>
        <taxon>Neoaves</taxon>
        <taxon>Charadriiformes</taxon>
        <taxon>Scolopacidae</taxon>
        <taxon>Calidris</taxon>
    </lineage>
</organism>
<evidence type="ECO:0008006" key="10">
    <source>
        <dbReference type="Google" id="ProtNLM"/>
    </source>
</evidence>
<keyword evidence="9" id="KW-1185">Reference proteome</keyword>
<dbReference type="Pfam" id="PF22586">
    <property type="entry name" value="ANCHR-like_BBOX"/>
    <property type="match status" value="1"/>
</dbReference>
<feature type="domain" description="RING-type" evidence="6">
    <location>
        <begin position="81"/>
        <end position="118"/>
    </location>
</feature>
<dbReference type="Proteomes" id="UP000694419">
    <property type="component" value="Unplaced"/>
</dbReference>
<name>A0A8C3IZT0_9CHAR</name>
<dbReference type="InterPro" id="IPR047153">
    <property type="entry name" value="TRIM45/56/19-like"/>
</dbReference>
<dbReference type="PANTHER" id="PTHR25462:SF302">
    <property type="entry name" value="PROTEIN PML"/>
    <property type="match status" value="1"/>
</dbReference>
<evidence type="ECO:0000256" key="5">
    <source>
        <dbReference type="SAM" id="MobiDB-lite"/>
    </source>
</evidence>
<dbReference type="PROSITE" id="PS50119">
    <property type="entry name" value="ZF_BBOX"/>
    <property type="match status" value="2"/>
</dbReference>
<reference evidence="8" key="1">
    <citation type="submission" date="2025-08" db="UniProtKB">
        <authorList>
            <consortium name="Ensembl"/>
        </authorList>
    </citation>
    <scope>IDENTIFICATION</scope>
</reference>
<feature type="domain" description="B box-type" evidence="7">
    <location>
        <begin position="156"/>
        <end position="197"/>
    </location>
</feature>
<evidence type="ECO:0000313" key="9">
    <source>
        <dbReference type="Proteomes" id="UP000694419"/>
    </source>
</evidence>
<evidence type="ECO:0000256" key="4">
    <source>
        <dbReference type="PROSITE-ProRule" id="PRU00024"/>
    </source>
</evidence>
<evidence type="ECO:0000256" key="1">
    <source>
        <dbReference type="ARBA" id="ARBA00022723"/>
    </source>
</evidence>
<feature type="region of interest" description="Disordered" evidence="5">
    <location>
        <begin position="410"/>
        <end position="464"/>
    </location>
</feature>
<dbReference type="SMART" id="SM00184">
    <property type="entry name" value="RING"/>
    <property type="match status" value="1"/>
</dbReference>
<keyword evidence="3" id="KW-0862">Zinc</keyword>
<feature type="domain" description="B box-type" evidence="7">
    <location>
        <begin position="215"/>
        <end position="250"/>
    </location>
</feature>
<sequence>MRVWGQGGLCVGLRQSSPASAPRSSASPPGSHGAPTQYPPPSLGGDGTAVPLEVGPQLGTPPRSSPSHPPAAEDDFQFLCCEGCRKESPNLKLLTCLHTLCLGCLSEMKPVGQCPICRTAIPQASGIPDMDNLLFTNLQARLSIYKKISEGGGPSCSRCQGETAAVWCSECEELLCTKCFDDHQWFFKKRSHEAKKVEELRADSARRFLEDTRKSSNLFCSRCSRFPSSIYCRTCKRALCCSCALLDSHHATFCDIVSETQRRQEELGTMRRRLQQKRRGLELARELERVEGVLRRMEAGERLVEKMNLYATEQEVMDMQPFIKDSLEELQRLQPPAVGDRTQPGDLPCQTPTAQALGHARVLGCSSLVPLLRMFLPLPGSPWGHSSPAGGSLSSRFTLTLLQRLAHLHHQPQEHAHELGKNYPGQAGAFGDQEMSPQHLTPPPSPCSPLSRLSPSPHGPSGCHPAWKGAARCHPSSLHSLGTGGWGTERGTPKYLLQPHPFPSTAHQIMEVAAVNGEHNFKTLIQTPESVLTLFSQGVSMEVGMQNLLWYLSLTPRPILIIYNFWAPELPALFKALDATGRKEDFCRVVAGYVDMLSLMKEKLPKAPSYRLKNLLRRHLQQQLNEASALAMAKALQDLWGVLELPVQPAGGLVLSHCNLQSYTILRPLVQEKLLTRRVAKILAQRNIILWELEKSERGGGMKRSSGWLQVGWEKDMVKVSSPRGCGRHCGAWKNGWWLWWGEHDPPSSGSPPRNKQWPRHNWSTGAGCWPARQGLPYLGIVVLLPPGQTQHRPAAYQE</sequence>
<evidence type="ECO:0000256" key="3">
    <source>
        <dbReference type="ARBA" id="ARBA00022833"/>
    </source>
</evidence>
<dbReference type="InterPro" id="IPR000315">
    <property type="entry name" value="Znf_B-box"/>
</dbReference>
<reference evidence="8" key="2">
    <citation type="submission" date="2025-09" db="UniProtKB">
        <authorList>
            <consortium name="Ensembl"/>
        </authorList>
    </citation>
    <scope>IDENTIFICATION</scope>
</reference>
<dbReference type="Gene3D" id="3.30.160.60">
    <property type="entry name" value="Classic Zinc Finger"/>
    <property type="match status" value="1"/>
</dbReference>
<dbReference type="SMART" id="SM00336">
    <property type="entry name" value="BBOX"/>
    <property type="match status" value="1"/>
</dbReference>
<keyword evidence="2 4" id="KW-0863">Zinc-finger</keyword>
<dbReference type="GO" id="GO:0008630">
    <property type="term" value="P:intrinsic apoptotic signaling pathway in response to DNA damage"/>
    <property type="evidence" value="ECO:0007669"/>
    <property type="project" value="TreeGrafter"/>
</dbReference>
<evidence type="ECO:0000256" key="2">
    <source>
        <dbReference type="ARBA" id="ARBA00022771"/>
    </source>
</evidence>
<dbReference type="GO" id="GO:0044790">
    <property type="term" value="P:suppression of viral release by host"/>
    <property type="evidence" value="ECO:0007669"/>
    <property type="project" value="TreeGrafter"/>
</dbReference>
<dbReference type="GO" id="GO:0008270">
    <property type="term" value="F:zinc ion binding"/>
    <property type="evidence" value="ECO:0007669"/>
    <property type="project" value="UniProtKB-KW"/>
</dbReference>
<proteinExistence type="predicted"/>
<dbReference type="InterPro" id="IPR021978">
    <property type="entry name" value="PML-like_CC"/>
</dbReference>
<protein>
    <recommendedName>
        <fullName evidence="10">Protein PML</fullName>
    </recommendedName>
</protein>
<evidence type="ECO:0000259" key="6">
    <source>
        <dbReference type="PROSITE" id="PS50089"/>
    </source>
</evidence>
<dbReference type="InterPro" id="IPR013083">
    <property type="entry name" value="Znf_RING/FYVE/PHD"/>
</dbReference>
<dbReference type="SUPFAM" id="SSF57850">
    <property type="entry name" value="RING/U-box"/>
    <property type="match status" value="1"/>
</dbReference>
<dbReference type="AlphaFoldDB" id="A0A8C3IZT0"/>
<dbReference type="Pfam" id="PF12126">
    <property type="entry name" value="PML_CC"/>
    <property type="match status" value="1"/>
</dbReference>
<dbReference type="InterPro" id="IPR017907">
    <property type="entry name" value="Znf_RING_CS"/>
</dbReference>
<feature type="compositionally biased region" description="Low complexity" evidence="5">
    <location>
        <begin position="448"/>
        <end position="464"/>
    </location>
</feature>
<dbReference type="PROSITE" id="PS00518">
    <property type="entry name" value="ZF_RING_1"/>
    <property type="match status" value="1"/>
</dbReference>
<keyword evidence="1" id="KW-0479">Metal-binding</keyword>
<evidence type="ECO:0000313" key="8">
    <source>
        <dbReference type="Ensembl" id="ENSCPGP00000000186.1"/>
    </source>
</evidence>
<dbReference type="GO" id="GO:0045087">
    <property type="term" value="P:innate immune response"/>
    <property type="evidence" value="ECO:0007669"/>
    <property type="project" value="TreeGrafter"/>
</dbReference>
<dbReference type="PANTHER" id="PTHR25462">
    <property type="entry name" value="BONUS, ISOFORM C-RELATED"/>
    <property type="match status" value="1"/>
</dbReference>
<feature type="region of interest" description="Disordered" evidence="5">
    <location>
        <begin position="13"/>
        <end position="70"/>
    </location>
</feature>
<evidence type="ECO:0000259" key="7">
    <source>
        <dbReference type="PROSITE" id="PS50119"/>
    </source>
</evidence>
<dbReference type="PROSITE" id="PS50089">
    <property type="entry name" value="ZF_RING_2"/>
    <property type="match status" value="1"/>
</dbReference>
<dbReference type="Ensembl" id="ENSCPGT00000000209.1">
    <property type="protein sequence ID" value="ENSCPGP00000000186.1"/>
    <property type="gene ID" value="ENSCPGG00000000079.1"/>
</dbReference>
<dbReference type="SUPFAM" id="SSF57845">
    <property type="entry name" value="B-box zinc-binding domain"/>
    <property type="match status" value="1"/>
</dbReference>
<dbReference type="CDD" id="cd19804">
    <property type="entry name" value="Bbox1_TRIM19_C-V"/>
    <property type="match status" value="1"/>
</dbReference>